<dbReference type="EMBL" id="JABDTM020028419">
    <property type="protein sequence ID" value="KAH0808977.1"/>
    <property type="molecule type" value="Genomic_DNA"/>
</dbReference>
<dbReference type="CDD" id="cd20557">
    <property type="entry name" value="CYCLIN_ScPCL1-like"/>
    <property type="match status" value="1"/>
</dbReference>
<proteinExistence type="inferred from homology"/>
<comment type="caution">
    <text evidence="4">The sequence shown here is derived from an EMBL/GenBank/DDBJ whole genome shotgun (WGS) entry which is preliminary data.</text>
</comment>
<dbReference type="GO" id="GO:0005634">
    <property type="term" value="C:nucleus"/>
    <property type="evidence" value="ECO:0007669"/>
    <property type="project" value="TreeGrafter"/>
</dbReference>
<dbReference type="Pfam" id="PF08613">
    <property type="entry name" value="Cyclin"/>
    <property type="match status" value="1"/>
</dbReference>
<dbReference type="AlphaFoldDB" id="A0A8J6H6W3"/>
<keyword evidence="5" id="KW-1185">Reference proteome</keyword>
<evidence type="ECO:0000256" key="3">
    <source>
        <dbReference type="SAM" id="Phobius"/>
    </source>
</evidence>
<evidence type="ECO:0000313" key="5">
    <source>
        <dbReference type="Proteomes" id="UP000719412"/>
    </source>
</evidence>
<organism evidence="4 5">
    <name type="scientific">Tenebrio molitor</name>
    <name type="common">Yellow mealworm beetle</name>
    <dbReference type="NCBI Taxonomy" id="7067"/>
    <lineage>
        <taxon>Eukaryota</taxon>
        <taxon>Metazoa</taxon>
        <taxon>Ecdysozoa</taxon>
        <taxon>Arthropoda</taxon>
        <taxon>Hexapoda</taxon>
        <taxon>Insecta</taxon>
        <taxon>Pterygota</taxon>
        <taxon>Neoptera</taxon>
        <taxon>Endopterygota</taxon>
        <taxon>Coleoptera</taxon>
        <taxon>Polyphaga</taxon>
        <taxon>Cucujiformia</taxon>
        <taxon>Tenebrionidae</taxon>
        <taxon>Tenebrio</taxon>
    </lineage>
</organism>
<accession>A0A8J6H6W3</accession>
<dbReference type="GO" id="GO:0000307">
    <property type="term" value="C:cyclin-dependent protein kinase holoenzyme complex"/>
    <property type="evidence" value="ECO:0007669"/>
    <property type="project" value="TreeGrafter"/>
</dbReference>
<evidence type="ECO:0000256" key="2">
    <source>
        <dbReference type="ARBA" id="ARBA00040808"/>
    </source>
</evidence>
<name>A0A8J6H6W3_TENMO</name>
<dbReference type="GO" id="GO:0016538">
    <property type="term" value="F:cyclin-dependent protein serine/threonine kinase regulator activity"/>
    <property type="evidence" value="ECO:0007669"/>
    <property type="project" value="TreeGrafter"/>
</dbReference>
<keyword evidence="3" id="KW-0472">Membrane</keyword>
<sequence>MSKIPKKTRDKKNLDHQRYISRITKTLYYGKFPRPDGLSLPVTELAAELFSEAQRGRSLDRLHCDDAANISRNACVSPCSLVIAILYLERLKKICPDYLERTCSSDLFLVSLMVSCKFLYDDGETDEVFIDEWASSGGTTVKQLVQLEKDFLKAIDWEVFVNEPTFWRKLGEIERSLAKRQGALRGFFTYTELHTLLATIELQTLIQNILAISTILIASYVAAVLTLCGSVFIVSHISDTCLQARKVDVEQNNTLTLFISESGRNELNVIERNVSDRQEADVKFKHEAKTLNVLKTSIFLASIESFLKPFCNKSDATDLKMKEDNVQNVSWAWWTIPTMNWLSETSAYLEKIEMPKFEALYWRHAHETYPEVKFLDLEAQVHKSTKIRIQDQLENSWHKEWTDTIKDGFYDRYLYYMQNVKS</sequence>
<evidence type="ECO:0000256" key="1">
    <source>
        <dbReference type="ARBA" id="ARBA00038508"/>
    </source>
</evidence>
<dbReference type="PANTHER" id="PTHR15615">
    <property type="match status" value="1"/>
</dbReference>
<dbReference type="Proteomes" id="UP000719412">
    <property type="component" value="Unassembled WGS sequence"/>
</dbReference>
<comment type="similarity">
    <text evidence="1">Belongs to the CNPPD1 family.</text>
</comment>
<feature type="transmembrane region" description="Helical" evidence="3">
    <location>
        <begin position="209"/>
        <end position="234"/>
    </location>
</feature>
<reference evidence="4" key="2">
    <citation type="submission" date="2021-08" db="EMBL/GenBank/DDBJ databases">
        <authorList>
            <person name="Eriksson T."/>
        </authorList>
    </citation>
    <scope>NUCLEOTIDE SEQUENCE</scope>
    <source>
        <strain evidence="4">Stoneville</strain>
        <tissue evidence="4">Whole head</tissue>
    </source>
</reference>
<dbReference type="Gene3D" id="1.10.472.10">
    <property type="entry name" value="Cyclin-like"/>
    <property type="match status" value="1"/>
</dbReference>
<keyword evidence="3" id="KW-0812">Transmembrane</keyword>
<keyword evidence="3" id="KW-1133">Transmembrane helix</keyword>
<protein>
    <recommendedName>
        <fullName evidence="2">Protein CNPPD1</fullName>
    </recommendedName>
</protein>
<gene>
    <name evidence="4" type="ORF">GEV33_013815</name>
</gene>
<reference evidence="4" key="1">
    <citation type="journal article" date="2020" name="J Insects Food Feed">
        <title>The yellow mealworm (Tenebrio molitor) genome: a resource for the emerging insects as food and feed industry.</title>
        <authorList>
            <person name="Eriksson T."/>
            <person name="Andere A."/>
            <person name="Kelstrup H."/>
            <person name="Emery V."/>
            <person name="Picard C."/>
        </authorList>
    </citation>
    <scope>NUCLEOTIDE SEQUENCE</scope>
    <source>
        <strain evidence="4">Stoneville</strain>
        <tissue evidence="4">Whole head</tissue>
    </source>
</reference>
<dbReference type="InterPro" id="IPR013922">
    <property type="entry name" value="Cyclin_PHO80-like"/>
</dbReference>
<dbReference type="GO" id="GO:0019901">
    <property type="term" value="F:protein kinase binding"/>
    <property type="evidence" value="ECO:0007669"/>
    <property type="project" value="InterPro"/>
</dbReference>
<dbReference type="PANTHER" id="PTHR15615:SF108">
    <property type="entry name" value="PROTEIN CNPPD1"/>
    <property type="match status" value="1"/>
</dbReference>
<evidence type="ECO:0000313" key="4">
    <source>
        <dbReference type="EMBL" id="KAH0808977.1"/>
    </source>
</evidence>